<dbReference type="AlphaFoldDB" id="A0AAU8JRD0"/>
<protein>
    <recommendedName>
        <fullName evidence="2">Antitoxin</fullName>
    </recommendedName>
</protein>
<dbReference type="EMBL" id="CP159872">
    <property type="protein sequence ID" value="XCM77921.1"/>
    <property type="molecule type" value="Genomic_DNA"/>
</dbReference>
<organism evidence="1">
    <name type="scientific">Kitasatospora camelliae</name>
    <dbReference type="NCBI Taxonomy" id="3156397"/>
    <lineage>
        <taxon>Bacteria</taxon>
        <taxon>Bacillati</taxon>
        <taxon>Actinomycetota</taxon>
        <taxon>Actinomycetes</taxon>
        <taxon>Kitasatosporales</taxon>
        <taxon>Streptomycetaceae</taxon>
        <taxon>Kitasatospora</taxon>
    </lineage>
</organism>
<gene>
    <name evidence="1" type="ORF">ABWK59_02730</name>
</gene>
<reference evidence="1" key="1">
    <citation type="submission" date="2024-06" db="EMBL/GenBank/DDBJ databases">
        <title>The genome sequences of Kitasatospora sp. strain HUAS MG31.</title>
        <authorList>
            <person name="Mo P."/>
        </authorList>
    </citation>
    <scope>NUCLEOTIDE SEQUENCE</scope>
    <source>
        <strain evidence="1">HUAS MG31</strain>
    </source>
</reference>
<proteinExistence type="predicted"/>
<sequence>MTTTQLTAPVDEELAAFARAQAERAGLETGEYVARLIAADRAAASGTPAEQRARADRLAAVAYHHWAAAGHPEEGALTLDETFA</sequence>
<evidence type="ECO:0008006" key="2">
    <source>
        <dbReference type="Google" id="ProtNLM"/>
    </source>
</evidence>
<name>A0AAU8JRD0_9ACTN</name>
<dbReference type="RefSeq" id="WP_354637651.1">
    <property type="nucleotide sequence ID" value="NZ_CP159872.1"/>
</dbReference>
<accession>A0AAU8JRD0</accession>
<evidence type="ECO:0000313" key="1">
    <source>
        <dbReference type="EMBL" id="XCM77921.1"/>
    </source>
</evidence>
<dbReference type="KEGG" id="kcm:ABWK59_02730"/>